<proteinExistence type="inferred from homology"/>
<dbReference type="AlphaFoldDB" id="A0A1D1Y5B6"/>
<comment type="similarity">
    <text evidence="1 4">Belongs to the glycosyl hydrolase 17 family.</text>
</comment>
<sequence>MACHRQLPMVATVVLLGLVAATLTGAQSIGVSYGTFGDKLPPPAEVIEMFKSHNIPKMRIYGPNETILSALRGSNIDLLLDAPGPLDVLARDKAAAHEWVRTNVLAYWPDVRFRYIAVGNEEILKPGVAEYIYPAMLNIYDALASAGLQGQIKVSTSFQYNVLGESFPPSKGEFSQQVLPLMRPIVSFLARTGAPLLVNIYPYFSYAGNTKEIALDYALFTSPETVVKDPKGLEYQNLFDAMVDAVHFAMDKVGGAGVDVVVSETGWPTDAGVAATVDNARTYNTNLVRHVGKGTPKKPGKAVETYIFAMFNENQKKPPGIENHWGLFYPNKQPVYPISF</sequence>
<keyword evidence="3 5" id="KW-0326">Glycosidase</keyword>
<keyword evidence="2 5" id="KW-0378">Hydrolase</keyword>
<dbReference type="InterPro" id="IPR044965">
    <property type="entry name" value="Glyco_hydro_17_plant"/>
</dbReference>
<dbReference type="GO" id="GO:0042973">
    <property type="term" value="F:glucan endo-1,3-beta-D-glucosidase activity"/>
    <property type="evidence" value="ECO:0007669"/>
    <property type="project" value="UniProtKB-ARBA"/>
</dbReference>
<evidence type="ECO:0000256" key="1">
    <source>
        <dbReference type="ARBA" id="ARBA00008773"/>
    </source>
</evidence>
<dbReference type="PROSITE" id="PS00587">
    <property type="entry name" value="GLYCOSYL_HYDROL_F17"/>
    <property type="match status" value="1"/>
</dbReference>
<accession>A0A1D1Y5B6</accession>
<evidence type="ECO:0000313" key="7">
    <source>
        <dbReference type="EMBL" id="JAT49839.1"/>
    </source>
</evidence>
<dbReference type="SUPFAM" id="SSF51445">
    <property type="entry name" value="(Trans)glycosidases"/>
    <property type="match status" value="1"/>
</dbReference>
<protein>
    <submittedName>
        <fullName evidence="7">Lichenase</fullName>
    </submittedName>
</protein>
<name>A0A1D1Y5B6_9ARAE</name>
<organism evidence="7">
    <name type="scientific">Anthurium amnicola</name>
    <dbReference type="NCBI Taxonomy" id="1678845"/>
    <lineage>
        <taxon>Eukaryota</taxon>
        <taxon>Viridiplantae</taxon>
        <taxon>Streptophyta</taxon>
        <taxon>Embryophyta</taxon>
        <taxon>Tracheophyta</taxon>
        <taxon>Spermatophyta</taxon>
        <taxon>Magnoliopsida</taxon>
        <taxon>Liliopsida</taxon>
        <taxon>Araceae</taxon>
        <taxon>Pothoideae</taxon>
        <taxon>Potheae</taxon>
        <taxon>Anthurium</taxon>
    </lineage>
</organism>
<dbReference type="InterPro" id="IPR017853">
    <property type="entry name" value="GH"/>
</dbReference>
<feature type="chain" id="PRO_5008899936" evidence="6">
    <location>
        <begin position="27"/>
        <end position="340"/>
    </location>
</feature>
<dbReference type="PANTHER" id="PTHR32227">
    <property type="entry name" value="GLUCAN ENDO-1,3-BETA-GLUCOSIDASE BG1-RELATED-RELATED"/>
    <property type="match status" value="1"/>
</dbReference>
<evidence type="ECO:0000256" key="6">
    <source>
        <dbReference type="SAM" id="SignalP"/>
    </source>
</evidence>
<evidence type="ECO:0000256" key="3">
    <source>
        <dbReference type="ARBA" id="ARBA00023295"/>
    </source>
</evidence>
<gene>
    <name evidence="7" type="primary">GN1_1</name>
    <name evidence="7" type="ORF">g.125990</name>
</gene>
<dbReference type="Gene3D" id="3.20.20.80">
    <property type="entry name" value="Glycosidases"/>
    <property type="match status" value="1"/>
</dbReference>
<dbReference type="Pfam" id="PF00332">
    <property type="entry name" value="Glyco_hydro_17"/>
    <property type="match status" value="1"/>
</dbReference>
<feature type="signal peptide" evidence="6">
    <location>
        <begin position="1"/>
        <end position="26"/>
    </location>
</feature>
<evidence type="ECO:0000256" key="4">
    <source>
        <dbReference type="RuleBase" id="RU004335"/>
    </source>
</evidence>
<evidence type="ECO:0000256" key="5">
    <source>
        <dbReference type="RuleBase" id="RU004336"/>
    </source>
</evidence>
<reference evidence="7" key="1">
    <citation type="submission" date="2015-07" db="EMBL/GenBank/DDBJ databases">
        <title>Transcriptome Assembly of Anthurium amnicola.</title>
        <authorList>
            <person name="Suzuki J."/>
        </authorList>
    </citation>
    <scope>NUCLEOTIDE SEQUENCE</scope>
</reference>
<dbReference type="GO" id="GO:0005975">
    <property type="term" value="P:carbohydrate metabolic process"/>
    <property type="evidence" value="ECO:0007669"/>
    <property type="project" value="InterPro"/>
</dbReference>
<dbReference type="FunFam" id="3.20.20.80:FF:000010">
    <property type="entry name" value="glucan endo-1,3-beta-glucosidase, basic"/>
    <property type="match status" value="1"/>
</dbReference>
<dbReference type="InterPro" id="IPR000490">
    <property type="entry name" value="Glyco_hydro_17"/>
</dbReference>
<dbReference type="EMBL" id="GDJX01018097">
    <property type="protein sequence ID" value="JAT49839.1"/>
    <property type="molecule type" value="Transcribed_RNA"/>
</dbReference>
<evidence type="ECO:0000256" key="2">
    <source>
        <dbReference type="ARBA" id="ARBA00022801"/>
    </source>
</evidence>
<keyword evidence="6" id="KW-0732">Signal</keyword>